<dbReference type="Gene3D" id="1.20.1250.20">
    <property type="entry name" value="MFS general substrate transporter like domains"/>
    <property type="match status" value="1"/>
</dbReference>
<sequence length="399" mass="41478">MPIVAKPPLPAIVTLGLVQILAWGGSFYLLSVMAMPIAAETGWSQQWVYGALSLGILISGLLAPLSGRLIAASHGRAMLAGSGAVMALGLVIMGLSHHLPLFLFAWLITGVGMAMGLYDALFATLGTLYGGQARAAITGITLISGFCTSLVWPGIAALIHWLGWREACFAIAGLLCLTVLPAYFYALPAPQGAAPAAAVKKTAPAAALPATLFWLLCSIFTLASVIMTAVSVQLISLLQASGYSLTAALAISAIPGPCQVGSRLVDVAFRRGHPVWTAFFSSGLVALGLLLLACYPQWALISMVFYGAGNGLRAIVRGTLPLVMVKPEDYAVITGRMARPALIGQALTPLAGGYVYQHAGAAATLWLLFGLAAINLLLVVALKLKLPQGRAHTGDPRVN</sequence>
<feature type="transmembrane region" description="Helical" evidence="4">
    <location>
        <begin position="207"/>
        <end position="228"/>
    </location>
</feature>
<keyword evidence="6" id="KW-1185">Reference proteome</keyword>
<evidence type="ECO:0000256" key="3">
    <source>
        <dbReference type="ARBA" id="ARBA00023136"/>
    </source>
</evidence>
<feature type="transmembrane region" description="Helical" evidence="4">
    <location>
        <begin position="169"/>
        <end position="186"/>
    </location>
</feature>
<reference evidence="5 6" key="1">
    <citation type="submission" date="2018-10" db="EMBL/GenBank/DDBJ databases">
        <title>Genome Sequencing of Pantoea dispersa DSM 32899.</title>
        <authorList>
            <person name="Nawrath M."/>
            <person name="Ottenheim C."/>
            <person name="Wilm A."/>
            <person name="Zimmermann W."/>
            <person name="Wu J.C."/>
        </authorList>
    </citation>
    <scope>NUCLEOTIDE SEQUENCE [LARGE SCALE GENOMIC DNA]</scope>
    <source>
        <strain evidence="5 6">DSM 32899</strain>
    </source>
</reference>
<protein>
    <submittedName>
        <fullName evidence="5">MFS transporter</fullName>
    </submittedName>
</protein>
<accession>A0A518XCD0</accession>
<dbReference type="RefSeq" id="WP_145888379.1">
    <property type="nucleotide sequence ID" value="NZ_CP032702.1"/>
</dbReference>
<dbReference type="OrthoDB" id="5966585at2"/>
<evidence type="ECO:0000256" key="4">
    <source>
        <dbReference type="SAM" id="Phobius"/>
    </source>
</evidence>
<evidence type="ECO:0000313" key="6">
    <source>
        <dbReference type="Proteomes" id="UP000319411"/>
    </source>
</evidence>
<keyword evidence="3 4" id="KW-0472">Membrane</keyword>
<feature type="transmembrane region" description="Helical" evidence="4">
    <location>
        <begin position="12"/>
        <end position="35"/>
    </location>
</feature>
<feature type="transmembrane region" description="Helical" evidence="4">
    <location>
        <begin position="77"/>
        <end position="95"/>
    </location>
</feature>
<name>A0A518XCD0_9GAMM</name>
<dbReference type="EMBL" id="CP032702">
    <property type="protein sequence ID" value="QDY41851.1"/>
    <property type="molecule type" value="Genomic_DNA"/>
</dbReference>
<dbReference type="InterPro" id="IPR036259">
    <property type="entry name" value="MFS_trans_sf"/>
</dbReference>
<dbReference type="AlphaFoldDB" id="A0A518XCD0"/>
<feature type="transmembrane region" description="Helical" evidence="4">
    <location>
        <begin position="275"/>
        <end position="292"/>
    </location>
</feature>
<proteinExistence type="predicted"/>
<dbReference type="Pfam" id="PF07690">
    <property type="entry name" value="MFS_1"/>
    <property type="match status" value="1"/>
</dbReference>
<dbReference type="SUPFAM" id="SSF103473">
    <property type="entry name" value="MFS general substrate transporter"/>
    <property type="match status" value="1"/>
</dbReference>
<dbReference type="Proteomes" id="UP000319411">
    <property type="component" value="Chromosome"/>
</dbReference>
<organism evidence="5 6">
    <name type="scientific">Candidatus Pantoea soli</name>
    <dbReference type="NCBI Taxonomy" id="3098669"/>
    <lineage>
        <taxon>Bacteria</taxon>
        <taxon>Pseudomonadati</taxon>
        <taxon>Pseudomonadota</taxon>
        <taxon>Gammaproteobacteria</taxon>
        <taxon>Enterobacterales</taxon>
        <taxon>Erwiniaceae</taxon>
        <taxon>Pantoea</taxon>
    </lineage>
</organism>
<evidence type="ECO:0000313" key="5">
    <source>
        <dbReference type="EMBL" id="QDY41851.1"/>
    </source>
</evidence>
<feature type="transmembrane region" description="Helical" evidence="4">
    <location>
        <begin position="362"/>
        <end position="382"/>
    </location>
</feature>
<evidence type="ECO:0000256" key="2">
    <source>
        <dbReference type="ARBA" id="ARBA00022989"/>
    </source>
</evidence>
<gene>
    <name evidence="5" type="ORF">D8B20_08055</name>
</gene>
<feature type="transmembrane region" description="Helical" evidence="4">
    <location>
        <begin position="101"/>
        <end position="123"/>
    </location>
</feature>
<keyword evidence="1 4" id="KW-0812">Transmembrane</keyword>
<feature type="transmembrane region" description="Helical" evidence="4">
    <location>
        <begin position="135"/>
        <end position="163"/>
    </location>
</feature>
<dbReference type="GO" id="GO:0022857">
    <property type="term" value="F:transmembrane transporter activity"/>
    <property type="evidence" value="ECO:0007669"/>
    <property type="project" value="InterPro"/>
</dbReference>
<evidence type="ECO:0000256" key="1">
    <source>
        <dbReference type="ARBA" id="ARBA00022692"/>
    </source>
</evidence>
<dbReference type="KEGG" id="pdis:D8B20_08055"/>
<feature type="transmembrane region" description="Helical" evidence="4">
    <location>
        <begin position="47"/>
        <end position="65"/>
    </location>
</feature>
<keyword evidence="2 4" id="KW-1133">Transmembrane helix</keyword>
<dbReference type="InterPro" id="IPR011701">
    <property type="entry name" value="MFS"/>
</dbReference>